<keyword evidence="1 2" id="KW-0238">DNA-binding</keyword>
<organism evidence="5 6">
    <name type="scientific">Thermanaerothrix solaris</name>
    <dbReference type="NCBI Taxonomy" id="3058434"/>
    <lineage>
        <taxon>Bacteria</taxon>
        <taxon>Bacillati</taxon>
        <taxon>Chloroflexota</taxon>
        <taxon>Anaerolineae</taxon>
        <taxon>Anaerolineales</taxon>
        <taxon>Anaerolineaceae</taxon>
        <taxon>Thermanaerothrix</taxon>
    </lineage>
</organism>
<dbReference type="Gene3D" id="1.10.10.10">
    <property type="entry name" value="Winged helix-like DNA-binding domain superfamily/Winged helix DNA-binding domain"/>
    <property type="match status" value="1"/>
</dbReference>
<dbReference type="Pfam" id="PF00486">
    <property type="entry name" value="Trans_reg_C"/>
    <property type="match status" value="1"/>
</dbReference>
<evidence type="ECO:0000256" key="2">
    <source>
        <dbReference type="PROSITE-ProRule" id="PRU01091"/>
    </source>
</evidence>
<dbReference type="InterPro" id="IPR000253">
    <property type="entry name" value="FHA_dom"/>
</dbReference>
<protein>
    <submittedName>
        <fullName evidence="5">FHA domain-containing protein</fullName>
    </submittedName>
</protein>
<dbReference type="SUPFAM" id="SSF46894">
    <property type="entry name" value="C-terminal effector domain of the bipartite response regulators"/>
    <property type="match status" value="1"/>
</dbReference>
<dbReference type="Pfam" id="PF00498">
    <property type="entry name" value="FHA"/>
    <property type="match status" value="1"/>
</dbReference>
<dbReference type="SMART" id="SM00240">
    <property type="entry name" value="FHA"/>
    <property type="match status" value="1"/>
</dbReference>
<gene>
    <name evidence="5" type="ORF">QYE77_03585</name>
</gene>
<dbReference type="CDD" id="cd00060">
    <property type="entry name" value="FHA"/>
    <property type="match status" value="1"/>
</dbReference>
<dbReference type="InterPro" id="IPR001867">
    <property type="entry name" value="OmpR/PhoB-type_DNA-bd"/>
</dbReference>
<dbReference type="InterPro" id="IPR016032">
    <property type="entry name" value="Sig_transdc_resp-reg_C-effctor"/>
</dbReference>
<feature type="DNA-binding region" description="OmpR/PhoB-type" evidence="2">
    <location>
        <begin position="129"/>
        <end position="232"/>
    </location>
</feature>
<dbReference type="PROSITE" id="PS50006">
    <property type="entry name" value="FHA_DOMAIN"/>
    <property type="match status" value="1"/>
</dbReference>
<dbReference type="InterPro" id="IPR050923">
    <property type="entry name" value="Cell_Proc_Reg/RNA_Proc"/>
</dbReference>
<dbReference type="RefSeq" id="WP_315623988.1">
    <property type="nucleotide sequence ID" value="NZ_JAUHMF010000001.1"/>
</dbReference>
<dbReference type="SUPFAM" id="SSF49879">
    <property type="entry name" value="SMAD/FHA domain"/>
    <property type="match status" value="1"/>
</dbReference>
<reference evidence="5 6" key="1">
    <citation type="submission" date="2023-07" db="EMBL/GenBank/DDBJ databases">
        <title>Novel species of Thermanaerothrix with wide hydrolytic capabilities.</title>
        <authorList>
            <person name="Zayulina K.S."/>
            <person name="Podosokorskaya O.A."/>
            <person name="Elcheninov A.G."/>
        </authorList>
    </citation>
    <scope>NUCLEOTIDE SEQUENCE [LARGE SCALE GENOMIC DNA]</scope>
    <source>
        <strain evidence="5 6">4228-RoL</strain>
    </source>
</reference>
<accession>A0ABU3NKF7</accession>
<dbReference type="Gene3D" id="2.60.200.20">
    <property type="match status" value="1"/>
</dbReference>
<evidence type="ECO:0000259" key="4">
    <source>
        <dbReference type="PROSITE" id="PS51755"/>
    </source>
</evidence>
<evidence type="ECO:0000313" key="6">
    <source>
        <dbReference type="Proteomes" id="UP001254165"/>
    </source>
</evidence>
<dbReference type="SMART" id="SM00862">
    <property type="entry name" value="Trans_reg_C"/>
    <property type="match status" value="1"/>
</dbReference>
<dbReference type="InterPro" id="IPR036388">
    <property type="entry name" value="WH-like_DNA-bd_sf"/>
</dbReference>
<dbReference type="PANTHER" id="PTHR23308">
    <property type="entry name" value="NUCLEAR INHIBITOR OF PROTEIN PHOSPHATASE-1"/>
    <property type="match status" value="1"/>
</dbReference>
<comment type="caution">
    <text evidence="5">The sequence shown here is derived from an EMBL/GenBank/DDBJ whole genome shotgun (WGS) entry which is preliminary data.</text>
</comment>
<evidence type="ECO:0000256" key="1">
    <source>
        <dbReference type="ARBA" id="ARBA00023125"/>
    </source>
</evidence>
<dbReference type="PROSITE" id="PS51755">
    <property type="entry name" value="OMPR_PHOB"/>
    <property type="match status" value="1"/>
</dbReference>
<dbReference type="Proteomes" id="UP001254165">
    <property type="component" value="Unassembled WGS sequence"/>
</dbReference>
<feature type="domain" description="FHA" evidence="3">
    <location>
        <begin position="40"/>
        <end position="89"/>
    </location>
</feature>
<sequence length="236" mass="27201">MRNLKIGTTMMKNDQDKEFPLLIGQTGPLNGQRWVVDRTLTIGRDARCEVVIPDRQVSRYHARLVLVEENVILEDLGSKNGTFCNGRRIEDQVRLEDGDLIQIALVQHFVYLASDATLPLLEPIPWQKETEPTRRRLYLDKQSHRVWVMGREVLPPLSVPQFRLLEILYDHQGEAVSRQEIIRAVWGEEQSLGVSDQALDALVRRLRDRLAASDAEYPYLVTVRGYGFRLDNPVYP</sequence>
<name>A0ABU3NKF7_9CHLR</name>
<evidence type="ECO:0000259" key="3">
    <source>
        <dbReference type="PROSITE" id="PS50006"/>
    </source>
</evidence>
<evidence type="ECO:0000313" key="5">
    <source>
        <dbReference type="EMBL" id="MDT8897335.1"/>
    </source>
</evidence>
<proteinExistence type="predicted"/>
<feature type="domain" description="OmpR/PhoB-type" evidence="4">
    <location>
        <begin position="129"/>
        <end position="232"/>
    </location>
</feature>
<keyword evidence="6" id="KW-1185">Reference proteome</keyword>
<dbReference type="InterPro" id="IPR008984">
    <property type="entry name" value="SMAD_FHA_dom_sf"/>
</dbReference>
<dbReference type="CDD" id="cd00383">
    <property type="entry name" value="trans_reg_C"/>
    <property type="match status" value="1"/>
</dbReference>
<dbReference type="EMBL" id="JAUHMF010000001">
    <property type="protein sequence ID" value="MDT8897335.1"/>
    <property type="molecule type" value="Genomic_DNA"/>
</dbReference>